<gene>
    <name evidence="2" type="primary">yaaA</name>
    <name evidence="1" type="ORF">DCO61_04815</name>
    <name evidence="2" type="ORF">LS64_003565</name>
</gene>
<reference evidence="2 3" key="1">
    <citation type="journal article" date="2014" name="Genome Announc.">
        <title>Draft genome sequences of eight enterohepatic helicobacter species isolated from both laboratory and wild rodents.</title>
        <authorList>
            <person name="Sheh A."/>
            <person name="Shen Z."/>
            <person name="Fox J.G."/>
        </authorList>
    </citation>
    <scope>NUCLEOTIDE SEQUENCE [LARGE SCALE GENOMIC DNA]</scope>
    <source>
        <strain evidence="2 3">MIT 97-6194</strain>
    </source>
</reference>
<organism evidence="2 3">
    <name type="scientific">Helicobacter saguini</name>
    <dbReference type="NCBI Taxonomy" id="1548018"/>
    <lineage>
        <taxon>Bacteria</taxon>
        <taxon>Pseudomonadati</taxon>
        <taxon>Campylobacterota</taxon>
        <taxon>Epsilonproteobacteria</taxon>
        <taxon>Campylobacterales</taxon>
        <taxon>Helicobacteraceae</taxon>
        <taxon>Helicobacter</taxon>
    </lineage>
</organism>
<accession>A0A347VVQ5</accession>
<dbReference type="PANTHER" id="PTHR30283">
    <property type="entry name" value="PEROXIDE STRESS RESPONSE PROTEIN YAAA"/>
    <property type="match status" value="1"/>
</dbReference>
<dbReference type="GO" id="GO:0033194">
    <property type="term" value="P:response to hydroperoxide"/>
    <property type="evidence" value="ECO:0007669"/>
    <property type="project" value="TreeGrafter"/>
</dbReference>
<dbReference type="AlphaFoldDB" id="A0A347VVQ5"/>
<evidence type="ECO:0000313" key="3">
    <source>
        <dbReference type="Proteomes" id="UP000029714"/>
    </source>
</evidence>
<evidence type="ECO:0000313" key="4">
    <source>
        <dbReference type="Proteomes" id="UP000477070"/>
    </source>
</evidence>
<reference evidence="1 4" key="4">
    <citation type="submission" date="2019-12" db="EMBL/GenBank/DDBJ databases">
        <title>Multi-Generational Helicobacter saguini Isolates.</title>
        <authorList>
            <person name="Mannion A."/>
            <person name="Shen Z."/>
            <person name="Fox J.G."/>
        </authorList>
    </citation>
    <scope>NUCLEOTIDE SEQUENCE [LARGE SCALE GENOMIC DNA]</scope>
    <source>
        <strain evidence="1">16-048</strain>
        <strain evidence="4">16-048 (F4)</strain>
    </source>
</reference>
<evidence type="ECO:0000313" key="1">
    <source>
        <dbReference type="EMBL" id="MWV69346.1"/>
    </source>
</evidence>
<dbReference type="Pfam" id="PF03883">
    <property type="entry name" value="H2O2_YaaD"/>
    <property type="match status" value="1"/>
</dbReference>
<protein>
    <submittedName>
        <fullName evidence="2">Peroxide stress protein YaaA</fullName>
    </submittedName>
</protein>
<reference evidence="2" key="3">
    <citation type="submission" date="2018-04" db="EMBL/GenBank/DDBJ databases">
        <authorList>
            <person name="Sheh A."/>
            <person name="Shen Z."/>
            <person name="Mannion A.J."/>
            <person name="Fox J.G."/>
        </authorList>
    </citation>
    <scope>NUCLEOTIDE SEQUENCE</scope>
    <source>
        <strain evidence="2">MIT 97-6194</strain>
    </source>
</reference>
<dbReference type="Proteomes" id="UP000029714">
    <property type="component" value="Unassembled WGS sequence"/>
</dbReference>
<comment type="caution">
    <text evidence="2">The sequence shown here is derived from an EMBL/GenBank/DDBJ whole genome shotgun (WGS) entry which is preliminary data.</text>
</comment>
<name>A0A347VVQ5_9HELI</name>
<reference evidence="2 3" key="2">
    <citation type="journal article" date="2016" name="Infect. Immun.">
        <title>Helicobacter saguini, a Novel Helicobacter Isolated from Cotton-Top Tamarins with Ulcerative Colitis, Has Proinflammatory Properties and Induces Typhlocolitis and Dysplasia in Gnotobiotic IL-10-/- Mice.</title>
        <authorList>
            <person name="Shen Z."/>
            <person name="Mannion A."/>
            <person name="Whary M.T."/>
            <person name="Muthupalani S."/>
            <person name="Sheh A."/>
            <person name="Feng Y."/>
            <person name="Gong G."/>
            <person name="Vandamme P."/>
            <person name="Holcombe H.R."/>
            <person name="Paster B.J."/>
            <person name="Fox J.G."/>
        </authorList>
    </citation>
    <scope>NUCLEOTIDE SEQUENCE [LARGE SCALE GENOMIC DNA]</scope>
    <source>
        <strain evidence="2 3">MIT 97-6194</strain>
    </source>
</reference>
<dbReference type="InterPro" id="IPR005583">
    <property type="entry name" value="YaaA"/>
</dbReference>
<dbReference type="PANTHER" id="PTHR30283:SF4">
    <property type="entry name" value="PEROXIDE STRESS RESISTANCE PROTEIN YAAA"/>
    <property type="match status" value="1"/>
</dbReference>
<evidence type="ECO:0000313" key="2">
    <source>
        <dbReference type="EMBL" id="TLD95005.1"/>
    </source>
</evidence>
<dbReference type="GO" id="GO:0005829">
    <property type="term" value="C:cytosol"/>
    <property type="evidence" value="ECO:0007669"/>
    <property type="project" value="TreeGrafter"/>
</dbReference>
<proteinExistence type="predicted"/>
<keyword evidence="3" id="KW-1185">Reference proteome</keyword>
<dbReference type="Proteomes" id="UP000477070">
    <property type="component" value="Unassembled WGS sequence"/>
</dbReference>
<dbReference type="EMBL" id="QBIU01000001">
    <property type="protein sequence ID" value="MWV69346.1"/>
    <property type="molecule type" value="Genomic_DNA"/>
</dbReference>
<dbReference type="EMBL" id="JRMP02000004">
    <property type="protein sequence ID" value="TLD95005.1"/>
    <property type="molecule type" value="Genomic_DNA"/>
</dbReference>
<dbReference type="OrthoDB" id="3210767at2"/>
<dbReference type="RefSeq" id="WP_052062726.1">
    <property type="nucleotide sequence ID" value="NZ_JRMP02000004.1"/>
</dbReference>
<sequence>MGYVIFLSPSEDKNIDTHNDKNISLDSNKLDYLESLWIKNNKNLLTHRQNTIKLYNNCLEKIINKNDRILLKEIYGSNNFNEKSANILHLSLEKNTLIQAIRLYGGVAFKEINFEKLDSISQEIILKKTYIFSNLFGVILASDYIPFYKLKQGCKVNGLTLKDIYKPFYSILESFLAKHLNSKDDVIIDLRANIYTKIFTPKQNNIFFEFYKDNKVISHFSKLYRGAILHILVNDFLRLKKDSKDINLQNILLFLTNLKTQKFSFNSFDVKNSTFVLKYDIY</sequence>